<reference evidence="1" key="1">
    <citation type="submission" date="2014-11" db="EMBL/GenBank/DDBJ databases">
        <authorList>
            <person name="Amaro Gonzalez C."/>
        </authorList>
    </citation>
    <scope>NUCLEOTIDE SEQUENCE</scope>
</reference>
<sequence>MRFGSLSRTRERLYSASQSCLCMPLTWGKSLVVILQQFASSLEFSQLLSRQDTVDIG</sequence>
<dbReference type="EMBL" id="GBXM01087119">
    <property type="protein sequence ID" value="JAH21458.1"/>
    <property type="molecule type" value="Transcribed_RNA"/>
</dbReference>
<name>A0A0E9QZE7_ANGAN</name>
<proteinExistence type="predicted"/>
<reference evidence="1" key="2">
    <citation type="journal article" date="2015" name="Fish Shellfish Immunol.">
        <title>Early steps in the European eel (Anguilla anguilla)-Vibrio vulnificus interaction in the gills: Role of the RtxA13 toxin.</title>
        <authorList>
            <person name="Callol A."/>
            <person name="Pajuelo D."/>
            <person name="Ebbesson L."/>
            <person name="Teles M."/>
            <person name="MacKenzie S."/>
            <person name="Amaro C."/>
        </authorList>
    </citation>
    <scope>NUCLEOTIDE SEQUENCE</scope>
</reference>
<accession>A0A0E9QZE7</accession>
<organism evidence="1">
    <name type="scientific">Anguilla anguilla</name>
    <name type="common">European freshwater eel</name>
    <name type="synonym">Muraena anguilla</name>
    <dbReference type="NCBI Taxonomy" id="7936"/>
    <lineage>
        <taxon>Eukaryota</taxon>
        <taxon>Metazoa</taxon>
        <taxon>Chordata</taxon>
        <taxon>Craniata</taxon>
        <taxon>Vertebrata</taxon>
        <taxon>Euteleostomi</taxon>
        <taxon>Actinopterygii</taxon>
        <taxon>Neopterygii</taxon>
        <taxon>Teleostei</taxon>
        <taxon>Anguilliformes</taxon>
        <taxon>Anguillidae</taxon>
        <taxon>Anguilla</taxon>
    </lineage>
</organism>
<evidence type="ECO:0000313" key="1">
    <source>
        <dbReference type="EMBL" id="JAH21458.1"/>
    </source>
</evidence>
<protein>
    <submittedName>
        <fullName evidence="1">Uncharacterized protein</fullName>
    </submittedName>
</protein>
<dbReference type="AlphaFoldDB" id="A0A0E9QZE7"/>